<evidence type="ECO:0000256" key="3">
    <source>
        <dbReference type="ARBA" id="ARBA00022692"/>
    </source>
</evidence>
<dbReference type="GO" id="GO:0019706">
    <property type="term" value="F:protein-cysteine S-palmitoyltransferase activity"/>
    <property type="evidence" value="ECO:0007669"/>
    <property type="project" value="UniProtKB-EC"/>
</dbReference>
<organism evidence="13 14">
    <name type="scientific">Basidiobolus ranarum</name>
    <dbReference type="NCBI Taxonomy" id="34480"/>
    <lineage>
        <taxon>Eukaryota</taxon>
        <taxon>Fungi</taxon>
        <taxon>Fungi incertae sedis</taxon>
        <taxon>Zoopagomycota</taxon>
        <taxon>Entomophthoromycotina</taxon>
        <taxon>Basidiobolomycetes</taxon>
        <taxon>Basidiobolales</taxon>
        <taxon>Basidiobolaceae</taxon>
        <taxon>Basidiobolus</taxon>
    </lineage>
</organism>
<reference evidence="13 14" key="1">
    <citation type="submission" date="2023-04" db="EMBL/GenBank/DDBJ databases">
        <title>Genome of Basidiobolus ranarum AG-B5.</title>
        <authorList>
            <person name="Stajich J.E."/>
            <person name="Carter-House D."/>
            <person name="Gryganskyi A."/>
        </authorList>
    </citation>
    <scope>NUCLEOTIDE SEQUENCE [LARGE SCALE GENOMIC DNA]</scope>
    <source>
        <strain evidence="13 14">AG-B5</strain>
    </source>
</reference>
<comment type="domain">
    <text evidence="11">The DHHC domain is required for palmitoyltransferase activity.</text>
</comment>
<evidence type="ECO:0000256" key="4">
    <source>
        <dbReference type="ARBA" id="ARBA00022989"/>
    </source>
</evidence>
<evidence type="ECO:0000256" key="6">
    <source>
        <dbReference type="ARBA" id="ARBA00023139"/>
    </source>
</evidence>
<feature type="transmembrane region" description="Helical" evidence="11">
    <location>
        <begin position="67"/>
        <end position="84"/>
    </location>
</feature>
<feature type="transmembrane region" description="Helical" evidence="11">
    <location>
        <begin position="35"/>
        <end position="61"/>
    </location>
</feature>
<dbReference type="InterPro" id="IPR001594">
    <property type="entry name" value="Palmitoyltrfase_DHHC"/>
</dbReference>
<feature type="transmembrane region" description="Helical" evidence="11">
    <location>
        <begin position="236"/>
        <end position="261"/>
    </location>
</feature>
<keyword evidence="5 11" id="KW-0472">Membrane</keyword>
<keyword evidence="14" id="KW-1185">Reference proteome</keyword>
<keyword evidence="8 11" id="KW-0012">Acyltransferase</keyword>
<feature type="transmembrane region" description="Helical" evidence="11">
    <location>
        <begin position="187"/>
        <end position="216"/>
    </location>
</feature>
<keyword evidence="2 11" id="KW-0808">Transferase</keyword>
<dbReference type="PANTHER" id="PTHR22883:SF43">
    <property type="entry name" value="PALMITOYLTRANSFERASE APP"/>
    <property type="match status" value="1"/>
</dbReference>
<name>A0ABR2X208_9FUNG</name>
<evidence type="ECO:0000313" key="13">
    <source>
        <dbReference type="EMBL" id="KAK9767787.1"/>
    </source>
</evidence>
<keyword evidence="7" id="KW-0449">Lipoprotein</keyword>
<comment type="caution">
    <text evidence="13">The sequence shown here is derived from an EMBL/GenBank/DDBJ whole genome shotgun (WGS) entry which is preliminary data.</text>
</comment>
<protein>
    <recommendedName>
        <fullName evidence="11">Palmitoyltransferase</fullName>
        <ecNumber evidence="11">2.3.1.225</ecNumber>
    </recommendedName>
</protein>
<evidence type="ECO:0000256" key="8">
    <source>
        <dbReference type="ARBA" id="ARBA00023315"/>
    </source>
</evidence>
<evidence type="ECO:0000256" key="9">
    <source>
        <dbReference type="ARBA" id="ARBA00023463"/>
    </source>
</evidence>
<dbReference type="EC" id="2.3.1.225" evidence="11"/>
<evidence type="ECO:0000313" key="14">
    <source>
        <dbReference type="Proteomes" id="UP001479436"/>
    </source>
</evidence>
<evidence type="ECO:0000256" key="2">
    <source>
        <dbReference type="ARBA" id="ARBA00022679"/>
    </source>
</evidence>
<evidence type="ECO:0000256" key="10">
    <source>
        <dbReference type="ARBA" id="ARBA00048048"/>
    </source>
</evidence>
<dbReference type="Pfam" id="PF01529">
    <property type="entry name" value="DHHC"/>
    <property type="match status" value="1"/>
</dbReference>
<keyword evidence="6" id="KW-0564">Palmitate</keyword>
<dbReference type="Proteomes" id="UP001479436">
    <property type="component" value="Unassembled WGS sequence"/>
</dbReference>
<gene>
    <name evidence="13" type="primary">ERF2_1</name>
    <name evidence="13" type="ORF">K7432_002123</name>
</gene>
<proteinExistence type="inferred from homology"/>
<dbReference type="EMBL" id="JASJQH010000054">
    <property type="protein sequence ID" value="KAK9767787.1"/>
    <property type="molecule type" value="Genomic_DNA"/>
</dbReference>
<evidence type="ECO:0000256" key="1">
    <source>
        <dbReference type="ARBA" id="ARBA00004127"/>
    </source>
</evidence>
<sequence>MKPHSGQTRPKNINDSFDGRNKILLWGRIITCRDFWAFGVTLLIIHIPMVLFCVFVCPFVYSNISPAVIYVFAYLYLLCMASLLKTSWTDPGILPRNLDPMQPLDVLGEPHSSSDLTDQSHTPFSVYPVLKDVEINGVAMKLKYCDTCQLYRPPRCSHCRQCDNCVENEDHHCIWVNNCVGRRNYRYFFTFILTSSILSLYVFGFSLGHLILYWKIQTKASASGTYSFQQVLGEHFVSLILAIFTFVFGFTITGMTGYHLFLISKNMTTHEQIRSSINTQHTLHPFNLGSIVKNIIQFIARPRPASYIEWQMVLEEKESANCLSNTSRINNISNRSSMP</sequence>
<evidence type="ECO:0000256" key="5">
    <source>
        <dbReference type="ARBA" id="ARBA00023136"/>
    </source>
</evidence>
<keyword evidence="4 11" id="KW-1133">Transmembrane helix</keyword>
<dbReference type="PANTHER" id="PTHR22883">
    <property type="entry name" value="ZINC FINGER DHHC DOMAIN CONTAINING PROTEIN"/>
    <property type="match status" value="1"/>
</dbReference>
<comment type="subcellular location">
    <subcellularLocation>
        <location evidence="1">Endomembrane system</location>
        <topology evidence="1">Multi-pass membrane protein</topology>
    </subcellularLocation>
</comment>
<dbReference type="InterPro" id="IPR039859">
    <property type="entry name" value="PFA4/ZDH16/20/ERF2-like"/>
</dbReference>
<keyword evidence="3 11" id="KW-0812">Transmembrane</keyword>
<accession>A0ABR2X208</accession>
<comment type="similarity">
    <text evidence="9">Belongs to the DHHC palmitoyltransferase family. ERF2/ZDHHC9 subfamily.</text>
</comment>
<feature type="domain" description="Palmitoyltransferase DHHC" evidence="12">
    <location>
        <begin position="140"/>
        <end position="275"/>
    </location>
</feature>
<evidence type="ECO:0000256" key="11">
    <source>
        <dbReference type="RuleBase" id="RU079119"/>
    </source>
</evidence>
<comment type="catalytic activity">
    <reaction evidence="10 11">
        <text>L-cysteinyl-[protein] + hexadecanoyl-CoA = S-hexadecanoyl-L-cysteinyl-[protein] + CoA</text>
        <dbReference type="Rhea" id="RHEA:36683"/>
        <dbReference type="Rhea" id="RHEA-COMP:10131"/>
        <dbReference type="Rhea" id="RHEA-COMP:11032"/>
        <dbReference type="ChEBI" id="CHEBI:29950"/>
        <dbReference type="ChEBI" id="CHEBI:57287"/>
        <dbReference type="ChEBI" id="CHEBI:57379"/>
        <dbReference type="ChEBI" id="CHEBI:74151"/>
        <dbReference type="EC" id="2.3.1.225"/>
    </reaction>
</comment>
<dbReference type="PROSITE" id="PS50216">
    <property type="entry name" value="DHHC"/>
    <property type="match status" value="1"/>
</dbReference>
<evidence type="ECO:0000259" key="12">
    <source>
        <dbReference type="Pfam" id="PF01529"/>
    </source>
</evidence>
<evidence type="ECO:0000256" key="7">
    <source>
        <dbReference type="ARBA" id="ARBA00023288"/>
    </source>
</evidence>